<organism evidence="1 2">
    <name type="scientific">Dimorphilus gyrociliatus</name>
    <dbReference type="NCBI Taxonomy" id="2664684"/>
    <lineage>
        <taxon>Eukaryota</taxon>
        <taxon>Metazoa</taxon>
        <taxon>Spiralia</taxon>
        <taxon>Lophotrochozoa</taxon>
        <taxon>Annelida</taxon>
        <taxon>Polychaeta</taxon>
        <taxon>Polychaeta incertae sedis</taxon>
        <taxon>Dinophilidae</taxon>
        <taxon>Dimorphilus</taxon>
    </lineage>
</organism>
<dbReference type="AlphaFoldDB" id="A0A7I8VN65"/>
<protein>
    <submittedName>
        <fullName evidence="1">Uncharacterized protein</fullName>
    </submittedName>
</protein>
<evidence type="ECO:0000313" key="2">
    <source>
        <dbReference type="Proteomes" id="UP000549394"/>
    </source>
</evidence>
<dbReference type="EMBL" id="CAJFCJ010000007">
    <property type="protein sequence ID" value="CAD5117167.1"/>
    <property type="molecule type" value="Genomic_DNA"/>
</dbReference>
<sequence>MAEDDKIFCTLRVHDSDGSTAHVYNGISANSWLTPIGIGKRATPPLHIACVDTVRQRAQSANSILGRRHYELERQQFDEKLIGTSLINNGPKMSIRNAAPIKIYERPSIDHYTADFELNIKQLIAPSTEQRRCISAFDLRQTRFSSAKKMREAFFRRAKPISGKEISEPFEDLTALTPAGVKKVETRPKTGFGIRIGKGPSLKPLMYNAECADCSCPYGCKPNCSFRACLASSDYMEGNTSSVNEESNNLPINKLATERKRRMKIIRREMPLLDK</sequence>
<name>A0A7I8VN65_9ANNE</name>
<proteinExistence type="predicted"/>
<accession>A0A7I8VN65</accession>
<keyword evidence="2" id="KW-1185">Reference proteome</keyword>
<comment type="caution">
    <text evidence="1">The sequence shown here is derived from an EMBL/GenBank/DDBJ whole genome shotgun (WGS) entry which is preliminary data.</text>
</comment>
<dbReference type="Proteomes" id="UP000549394">
    <property type="component" value="Unassembled WGS sequence"/>
</dbReference>
<evidence type="ECO:0000313" key="1">
    <source>
        <dbReference type="EMBL" id="CAD5117167.1"/>
    </source>
</evidence>
<dbReference type="OrthoDB" id="6287659at2759"/>
<gene>
    <name evidence="1" type="ORF">DGYR_LOCUS5723</name>
</gene>
<reference evidence="1 2" key="1">
    <citation type="submission" date="2020-08" db="EMBL/GenBank/DDBJ databases">
        <authorList>
            <person name="Hejnol A."/>
        </authorList>
    </citation>
    <scope>NUCLEOTIDE SEQUENCE [LARGE SCALE GENOMIC DNA]</scope>
</reference>